<sequence>VHFCHLHSCVDTSIVALTIFILASPVNETRNNGRKQSFKRCYF</sequence>
<dbReference type="EMBL" id="ASHM01226021">
    <property type="protein sequence ID" value="PNX68339.1"/>
    <property type="molecule type" value="Genomic_DNA"/>
</dbReference>
<dbReference type="AlphaFoldDB" id="A0A2K3KPZ3"/>
<organism evidence="1 2">
    <name type="scientific">Trifolium pratense</name>
    <name type="common">Red clover</name>
    <dbReference type="NCBI Taxonomy" id="57577"/>
    <lineage>
        <taxon>Eukaryota</taxon>
        <taxon>Viridiplantae</taxon>
        <taxon>Streptophyta</taxon>
        <taxon>Embryophyta</taxon>
        <taxon>Tracheophyta</taxon>
        <taxon>Spermatophyta</taxon>
        <taxon>Magnoliopsida</taxon>
        <taxon>eudicotyledons</taxon>
        <taxon>Gunneridae</taxon>
        <taxon>Pentapetalae</taxon>
        <taxon>rosids</taxon>
        <taxon>fabids</taxon>
        <taxon>Fabales</taxon>
        <taxon>Fabaceae</taxon>
        <taxon>Papilionoideae</taxon>
        <taxon>50 kb inversion clade</taxon>
        <taxon>NPAAA clade</taxon>
        <taxon>Hologalegina</taxon>
        <taxon>IRL clade</taxon>
        <taxon>Trifolieae</taxon>
        <taxon>Trifolium</taxon>
    </lineage>
</organism>
<feature type="non-terminal residue" evidence="1">
    <location>
        <position position="1"/>
    </location>
</feature>
<dbReference type="Proteomes" id="UP000236291">
    <property type="component" value="Unassembled WGS sequence"/>
</dbReference>
<proteinExistence type="predicted"/>
<evidence type="ECO:0000313" key="2">
    <source>
        <dbReference type="Proteomes" id="UP000236291"/>
    </source>
</evidence>
<comment type="caution">
    <text evidence="1">The sequence shown here is derived from an EMBL/GenBank/DDBJ whole genome shotgun (WGS) entry which is preliminary data.</text>
</comment>
<name>A0A2K3KPZ3_TRIPR</name>
<evidence type="ECO:0000313" key="1">
    <source>
        <dbReference type="EMBL" id="PNX68339.1"/>
    </source>
</evidence>
<protein>
    <submittedName>
        <fullName evidence="1">Uncharacterized protein</fullName>
    </submittedName>
</protein>
<reference evidence="1 2" key="1">
    <citation type="journal article" date="2014" name="Am. J. Bot.">
        <title>Genome assembly and annotation for red clover (Trifolium pratense; Fabaceae).</title>
        <authorList>
            <person name="Istvanek J."/>
            <person name="Jaros M."/>
            <person name="Krenek A."/>
            <person name="Repkova J."/>
        </authorList>
    </citation>
    <scope>NUCLEOTIDE SEQUENCE [LARGE SCALE GENOMIC DNA]</scope>
    <source>
        <strain evidence="2">cv. Tatra</strain>
        <tissue evidence="1">Young leaves</tissue>
    </source>
</reference>
<gene>
    <name evidence="1" type="ORF">L195_g063935</name>
</gene>
<accession>A0A2K3KPZ3</accession>
<reference evidence="1 2" key="2">
    <citation type="journal article" date="2017" name="Front. Plant Sci.">
        <title>Gene Classification and Mining of Molecular Markers Useful in Red Clover (Trifolium pratense) Breeding.</title>
        <authorList>
            <person name="Istvanek J."/>
            <person name="Dluhosova J."/>
            <person name="Dluhos P."/>
            <person name="Patkova L."/>
            <person name="Nedelnik J."/>
            <person name="Repkova J."/>
        </authorList>
    </citation>
    <scope>NUCLEOTIDE SEQUENCE [LARGE SCALE GENOMIC DNA]</scope>
    <source>
        <strain evidence="2">cv. Tatra</strain>
        <tissue evidence="1">Young leaves</tissue>
    </source>
</reference>